<evidence type="ECO:0000313" key="2">
    <source>
        <dbReference type="Proteomes" id="UP001500655"/>
    </source>
</evidence>
<gene>
    <name evidence="1" type="ORF">GCM10009681_46080</name>
</gene>
<accession>A0ABP4X7C1</accession>
<evidence type="ECO:0000313" key="1">
    <source>
        <dbReference type="EMBL" id="GAA1769498.1"/>
    </source>
</evidence>
<sequence length="88" mass="9490">MRGGAGGHLGEIGEFVRGYRFVEAAGPGPLDGHVVERHRGYLPIPLLRPLGTEAGRAAHRAPGRGHERQRATYVTAVTLRDPRTGSIR</sequence>
<comment type="caution">
    <text evidence="1">The sequence shown here is derived from an EMBL/GenBank/DDBJ whole genome shotgun (WGS) entry which is preliminary data.</text>
</comment>
<proteinExistence type="predicted"/>
<protein>
    <submittedName>
        <fullName evidence="1">Uncharacterized protein</fullName>
    </submittedName>
</protein>
<reference evidence="2" key="1">
    <citation type="journal article" date="2019" name="Int. J. Syst. Evol. Microbiol.">
        <title>The Global Catalogue of Microorganisms (GCM) 10K type strain sequencing project: providing services to taxonomists for standard genome sequencing and annotation.</title>
        <authorList>
            <consortium name="The Broad Institute Genomics Platform"/>
            <consortium name="The Broad Institute Genome Sequencing Center for Infectious Disease"/>
            <person name="Wu L."/>
            <person name="Ma J."/>
        </authorList>
    </citation>
    <scope>NUCLEOTIDE SEQUENCE [LARGE SCALE GENOMIC DNA]</scope>
    <source>
        <strain evidence="2">JCM 13249</strain>
    </source>
</reference>
<organism evidence="1 2">
    <name type="scientific">Luedemannella helvata</name>
    <dbReference type="NCBI Taxonomy" id="349315"/>
    <lineage>
        <taxon>Bacteria</taxon>
        <taxon>Bacillati</taxon>
        <taxon>Actinomycetota</taxon>
        <taxon>Actinomycetes</taxon>
        <taxon>Micromonosporales</taxon>
        <taxon>Micromonosporaceae</taxon>
        <taxon>Luedemannella</taxon>
    </lineage>
</organism>
<keyword evidence="2" id="KW-1185">Reference proteome</keyword>
<dbReference type="EMBL" id="BAAALS010000027">
    <property type="protein sequence ID" value="GAA1769498.1"/>
    <property type="molecule type" value="Genomic_DNA"/>
</dbReference>
<name>A0ABP4X7C1_9ACTN</name>
<dbReference type="Proteomes" id="UP001500655">
    <property type="component" value="Unassembled WGS sequence"/>
</dbReference>